<dbReference type="SUPFAM" id="SSF53067">
    <property type="entry name" value="Actin-like ATPase domain"/>
    <property type="match status" value="1"/>
</dbReference>
<dbReference type="InterPro" id="IPR000600">
    <property type="entry name" value="ROK"/>
</dbReference>
<organism evidence="3 4">
    <name type="scientific">Xylanimonas ulmi</name>
    <dbReference type="NCBI Taxonomy" id="228973"/>
    <lineage>
        <taxon>Bacteria</taxon>
        <taxon>Bacillati</taxon>
        <taxon>Actinomycetota</taxon>
        <taxon>Actinomycetes</taxon>
        <taxon>Micrococcales</taxon>
        <taxon>Promicromonosporaceae</taxon>
        <taxon>Xylanimonas</taxon>
    </lineage>
</organism>
<keyword evidence="3" id="KW-0418">Kinase</keyword>
<keyword evidence="3" id="KW-0808">Transferase</keyword>
<proteinExistence type="inferred from homology"/>
<comment type="caution">
    <text evidence="3">The sequence shown here is derived from an EMBL/GenBank/DDBJ whole genome shotgun (WGS) entry which is preliminary data.</text>
</comment>
<evidence type="ECO:0000256" key="1">
    <source>
        <dbReference type="ARBA" id="ARBA00006479"/>
    </source>
</evidence>
<dbReference type="PANTHER" id="PTHR18964">
    <property type="entry name" value="ROK (REPRESSOR, ORF, KINASE) FAMILY"/>
    <property type="match status" value="1"/>
</dbReference>
<dbReference type="EMBL" id="SGWX01000001">
    <property type="protein sequence ID" value="RZS60331.1"/>
    <property type="molecule type" value="Genomic_DNA"/>
</dbReference>
<dbReference type="OrthoDB" id="5174513at2"/>
<evidence type="ECO:0000256" key="2">
    <source>
        <dbReference type="SAM" id="MobiDB-lite"/>
    </source>
</evidence>
<dbReference type="Pfam" id="PF00480">
    <property type="entry name" value="ROK"/>
    <property type="match status" value="1"/>
</dbReference>
<dbReference type="PANTHER" id="PTHR18964:SF149">
    <property type="entry name" value="BIFUNCTIONAL UDP-N-ACETYLGLUCOSAMINE 2-EPIMERASE_N-ACETYLMANNOSAMINE KINASE"/>
    <property type="match status" value="1"/>
</dbReference>
<sequence length="410" mass="42794">MMARSKAAPRSPVSRSARLRWSTGSELLRLVHSEPGITRTEASDRLSLASGATTELIERLRGARLLGEHPAPRSGPGRPTTSLHAHPLGPLVIVVDLRTAGWRVLLGDLAGETSEVEAGFYGDEQPAQFLPRIARSVTRAAEQSRGRARAVAVVVAGTVTGSRLLQFATRGWSEADLGMLTEGLPASSPLRLLAGNDATLGGLAEARTGAARGARVALHILVAVGVGGVLLVDEQPMTGARGAGGEYGHLPFGDPELVCPCGARGCWDLMVDGRALARHRGDPPPDDPVAYATRLLGDLTRGVISDPAARHAIELVAHDLGAGIAGLVNLHDPELITIAGVAPLIRHAAPEAFDRGYQNGLMTFHRRETPAILDGLHGDEGPVLGALSLGVDEITSPTALARWGELTSGG</sequence>
<evidence type="ECO:0000313" key="4">
    <source>
        <dbReference type="Proteomes" id="UP000293852"/>
    </source>
</evidence>
<dbReference type="AlphaFoldDB" id="A0A4Q7LZS7"/>
<evidence type="ECO:0000313" key="3">
    <source>
        <dbReference type="EMBL" id="RZS60331.1"/>
    </source>
</evidence>
<dbReference type="InterPro" id="IPR036388">
    <property type="entry name" value="WH-like_DNA-bd_sf"/>
</dbReference>
<accession>A0A4Q7LZS7</accession>
<protein>
    <submittedName>
        <fullName evidence="3">Putative NBD/HSP70 family sugar kinase</fullName>
    </submittedName>
</protein>
<feature type="region of interest" description="Disordered" evidence="2">
    <location>
        <begin position="64"/>
        <end position="83"/>
    </location>
</feature>
<dbReference type="InterPro" id="IPR043129">
    <property type="entry name" value="ATPase_NBD"/>
</dbReference>
<dbReference type="Proteomes" id="UP000293852">
    <property type="component" value="Unassembled WGS sequence"/>
</dbReference>
<dbReference type="GO" id="GO:0016301">
    <property type="term" value="F:kinase activity"/>
    <property type="evidence" value="ECO:0007669"/>
    <property type="project" value="UniProtKB-KW"/>
</dbReference>
<gene>
    <name evidence="3" type="ORF">EV386_0586</name>
</gene>
<comment type="similarity">
    <text evidence="1">Belongs to the ROK (NagC/XylR) family.</text>
</comment>
<dbReference type="Gene3D" id="3.30.420.40">
    <property type="match status" value="2"/>
</dbReference>
<name>A0A4Q7LZS7_9MICO</name>
<keyword evidence="4" id="KW-1185">Reference proteome</keyword>
<reference evidence="3 4" key="1">
    <citation type="submission" date="2019-02" db="EMBL/GenBank/DDBJ databases">
        <title>Sequencing the genomes of 1000 actinobacteria strains.</title>
        <authorList>
            <person name="Klenk H.-P."/>
        </authorList>
    </citation>
    <scope>NUCLEOTIDE SEQUENCE [LARGE SCALE GENOMIC DNA]</scope>
    <source>
        <strain evidence="3 4">DSM 16932</strain>
    </source>
</reference>
<dbReference type="Gene3D" id="1.10.10.10">
    <property type="entry name" value="Winged helix-like DNA-binding domain superfamily/Winged helix DNA-binding domain"/>
    <property type="match status" value="1"/>
</dbReference>